<evidence type="ECO:0000256" key="9">
    <source>
        <dbReference type="ARBA" id="ARBA00022777"/>
    </source>
</evidence>
<dbReference type="FunCoup" id="A0A2K1KLL4">
    <property type="interactions" value="499"/>
</dbReference>
<dbReference type="InterPro" id="IPR008271">
    <property type="entry name" value="Ser/Thr_kinase_AS"/>
</dbReference>
<dbReference type="PROSITE" id="PS00107">
    <property type="entry name" value="PROTEIN_KINASE_ATP"/>
    <property type="match status" value="1"/>
</dbReference>
<dbReference type="PROSITE" id="PS00108">
    <property type="entry name" value="PROTEIN_KINASE_ST"/>
    <property type="match status" value="1"/>
</dbReference>
<dbReference type="STRING" id="3218.A0A2K1KLL4"/>
<accession>A0A2K1KLL4</accession>
<dbReference type="KEGG" id="ppp:112281890"/>
<keyword evidence="7" id="KW-0677">Repeat</keyword>
<dbReference type="OrthoDB" id="626167at2759"/>
<gene>
    <name evidence="19" type="primary">LOC112281890</name>
    <name evidence="18" type="ORF">PHYPA_005565</name>
</gene>
<feature type="binding site" evidence="14">
    <location>
        <position position="542"/>
    </location>
    <ligand>
        <name>ATP</name>
        <dbReference type="ChEBI" id="CHEBI:30616"/>
    </ligand>
</feature>
<dbReference type="AlphaFoldDB" id="A0A2K1KLL4"/>
<keyword evidence="4" id="KW-0808">Transferase</keyword>
<evidence type="ECO:0000256" key="2">
    <source>
        <dbReference type="ARBA" id="ARBA00022527"/>
    </source>
</evidence>
<evidence type="ECO:0000256" key="10">
    <source>
        <dbReference type="ARBA" id="ARBA00022840"/>
    </source>
</evidence>
<dbReference type="RefSeq" id="XP_024374647.1">
    <property type="nucleotide sequence ID" value="XM_024518879.2"/>
</dbReference>
<dbReference type="InterPro" id="IPR017441">
    <property type="entry name" value="Protein_kinase_ATP_BS"/>
</dbReference>
<dbReference type="GeneID" id="112281890"/>
<evidence type="ECO:0000256" key="7">
    <source>
        <dbReference type="ARBA" id="ARBA00022737"/>
    </source>
</evidence>
<dbReference type="GO" id="GO:0045088">
    <property type="term" value="P:regulation of innate immune response"/>
    <property type="evidence" value="ECO:0000318"/>
    <property type="project" value="GO_Central"/>
</dbReference>
<organism evidence="18">
    <name type="scientific">Physcomitrium patens</name>
    <name type="common">Spreading-leaved earth moss</name>
    <name type="synonym">Physcomitrella patens</name>
    <dbReference type="NCBI Taxonomy" id="3218"/>
    <lineage>
        <taxon>Eukaryota</taxon>
        <taxon>Viridiplantae</taxon>
        <taxon>Streptophyta</taxon>
        <taxon>Embryophyta</taxon>
        <taxon>Bryophyta</taxon>
        <taxon>Bryophytina</taxon>
        <taxon>Bryopsida</taxon>
        <taxon>Funariidae</taxon>
        <taxon>Funariales</taxon>
        <taxon>Funariaceae</taxon>
        <taxon>Physcomitrium</taxon>
    </lineage>
</organism>
<reference evidence="18 20" key="2">
    <citation type="journal article" date="2018" name="Plant J.">
        <title>The Physcomitrella patens chromosome-scale assembly reveals moss genome structure and evolution.</title>
        <authorList>
            <person name="Lang D."/>
            <person name="Ullrich K.K."/>
            <person name="Murat F."/>
            <person name="Fuchs J."/>
            <person name="Jenkins J."/>
            <person name="Haas F.B."/>
            <person name="Piednoel M."/>
            <person name="Gundlach H."/>
            <person name="Van Bel M."/>
            <person name="Meyberg R."/>
            <person name="Vives C."/>
            <person name="Morata J."/>
            <person name="Symeonidi A."/>
            <person name="Hiss M."/>
            <person name="Muchero W."/>
            <person name="Kamisugi Y."/>
            <person name="Saleh O."/>
            <person name="Blanc G."/>
            <person name="Decker E.L."/>
            <person name="van Gessel N."/>
            <person name="Grimwood J."/>
            <person name="Hayes R.D."/>
            <person name="Graham S.W."/>
            <person name="Gunter L.E."/>
            <person name="McDaniel S.F."/>
            <person name="Hoernstein S.N.W."/>
            <person name="Larsson A."/>
            <person name="Li F.W."/>
            <person name="Perroud P.F."/>
            <person name="Phillips J."/>
            <person name="Ranjan P."/>
            <person name="Rokshar D.S."/>
            <person name="Rothfels C.J."/>
            <person name="Schneider L."/>
            <person name="Shu S."/>
            <person name="Stevenson D.W."/>
            <person name="Thummler F."/>
            <person name="Tillich M."/>
            <person name="Villarreal Aguilar J.C."/>
            <person name="Widiez T."/>
            <person name="Wong G.K."/>
            <person name="Wymore A."/>
            <person name="Zhang Y."/>
            <person name="Zimmer A.D."/>
            <person name="Quatrano R.S."/>
            <person name="Mayer K.F.X."/>
            <person name="Goodstein D."/>
            <person name="Casacuberta J.M."/>
            <person name="Vandepoele K."/>
            <person name="Reski R."/>
            <person name="Cuming A.C."/>
            <person name="Tuskan G.A."/>
            <person name="Maumus F."/>
            <person name="Salse J."/>
            <person name="Schmutz J."/>
            <person name="Rensing S.A."/>
        </authorList>
    </citation>
    <scope>NUCLEOTIDE SEQUENCE [LARGE SCALE GENOMIC DNA]</scope>
    <source>
        <strain evidence="19 20">cv. Gransden 2004</strain>
    </source>
</reference>
<evidence type="ECO:0000256" key="12">
    <source>
        <dbReference type="ARBA" id="ARBA00023136"/>
    </source>
</evidence>
<dbReference type="InterPro" id="IPR051824">
    <property type="entry name" value="LRR_Rcpt-Like_S/T_Kinase"/>
</dbReference>
<feature type="region of interest" description="Disordered" evidence="15">
    <location>
        <begin position="823"/>
        <end position="845"/>
    </location>
</feature>
<dbReference type="Gene3D" id="3.30.200.20">
    <property type="entry name" value="Phosphorylase Kinase, domain 1"/>
    <property type="match status" value="1"/>
</dbReference>
<evidence type="ECO:0000256" key="11">
    <source>
        <dbReference type="ARBA" id="ARBA00022989"/>
    </source>
</evidence>
<dbReference type="GO" id="GO:0004674">
    <property type="term" value="F:protein serine/threonine kinase activity"/>
    <property type="evidence" value="ECO:0007669"/>
    <property type="project" value="UniProtKB-KW"/>
</dbReference>
<sequence>MAGSSLKVSEHVTTPGSETGCVLGVKGWVLHQRRLNSIMLVVVVAVLFSSPLPTEAVNRTIFSPVQLDALQALLAAWSKTTPDQRNNLGGWNSSQIFPCWQIYKNPDNIPNWRGVQCLENINCNDTNDCSGYIVGLTLNNASISGYLPPEIGNITTLTTLELTGNQNLTGPLPPEIQDPYLYILDLHDNGFNGTLPDVPYLYTLLNLDLSGNQFVGGFFPQIRSLVYLQTLKLARNHFNGSISGDAFVNMTQLELLDLSVNNLTGPLPDLTTCQRLQSLILSNNSFNGPLPNLTRFTSLRTLKLDYNNFTGEFPFASLKNAGIVSSSLSVLHVSGNHVIGTVTGWNGSDLASLEELYLDNTGISGTLDVNQLIGSHFFRRKSAIGSYGLSTLSMMNNKITHVIYTGSIEDIATTLRLQGNPYCKRKADDATRCFCQQFCSDEGSLSNKRVIIIAAATSTVLVLVIIAVIAAALLYRARRYKRYLLLQVSKKFEEFDVKPTIYAYNELRAATRDFHPDMKLGEGGYGTVYKGILPNQTTVAVKQLFMKNTQCIDDFLNEVVCITGMKHRNLVNLRGCCLREHQRLLVYEYVDNYDVDQVLLRGEHNTLLSWTVRHNICLGVARGLHYLHSLARPKIIHRDIKASNILLDKNFEPKIADFGLALLFPEEKSHIMTVHVAGTKGYLAPEYASLGQLSEKVDVYSFGVLCLEVLSGRRNIDETMPLDEVYLSKWAWKLHSEGKLMELVDPALILSEGEKVELQRLINIALLCSQSAAEDRPTMARVVTMLQHDTESEVMVLTSRKKERQLDSLRLLGLGKEELTAVSETEESEASVLNPRGPRRGSVRRDGDHLITVEGMIQLSDMRPR</sequence>
<dbReference type="EnsemblPlants" id="Pp3c4_140V3.2">
    <property type="protein sequence ID" value="Pp3c4_140V3.2"/>
    <property type="gene ID" value="Pp3c4_140"/>
</dbReference>
<dbReference type="InterPro" id="IPR011009">
    <property type="entry name" value="Kinase-like_dom_sf"/>
</dbReference>
<dbReference type="Pfam" id="PF00560">
    <property type="entry name" value="LRR_1"/>
    <property type="match status" value="1"/>
</dbReference>
<keyword evidence="20" id="KW-1185">Reference proteome</keyword>
<name>A0A2K1KLL4_PHYPA</name>
<dbReference type="InterPro" id="IPR032675">
    <property type="entry name" value="LRR_dom_sf"/>
</dbReference>
<comment type="subcellular location">
    <subcellularLocation>
        <location evidence="1">Membrane</location>
        <topology evidence="1">Single-pass type I membrane protein</topology>
    </subcellularLocation>
</comment>
<dbReference type="InterPro" id="IPR001611">
    <property type="entry name" value="Leu-rich_rpt"/>
</dbReference>
<reference evidence="18 20" key="1">
    <citation type="journal article" date="2008" name="Science">
        <title>The Physcomitrella genome reveals evolutionary insights into the conquest of land by plants.</title>
        <authorList>
            <person name="Rensing S."/>
            <person name="Lang D."/>
            <person name="Zimmer A."/>
            <person name="Terry A."/>
            <person name="Salamov A."/>
            <person name="Shapiro H."/>
            <person name="Nishiyama T."/>
            <person name="Perroud P.-F."/>
            <person name="Lindquist E."/>
            <person name="Kamisugi Y."/>
            <person name="Tanahashi T."/>
            <person name="Sakakibara K."/>
            <person name="Fujita T."/>
            <person name="Oishi K."/>
            <person name="Shin-I T."/>
            <person name="Kuroki Y."/>
            <person name="Toyoda A."/>
            <person name="Suzuki Y."/>
            <person name="Hashimoto A."/>
            <person name="Yamaguchi K."/>
            <person name="Sugano A."/>
            <person name="Kohara Y."/>
            <person name="Fujiyama A."/>
            <person name="Anterola A."/>
            <person name="Aoki S."/>
            <person name="Ashton N."/>
            <person name="Barbazuk W.B."/>
            <person name="Barker E."/>
            <person name="Bennetzen J."/>
            <person name="Bezanilla M."/>
            <person name="Blankenship R."/>
            <person name="Cho S.H."/>
            <person name="Dutcher S."/>
            <person name="Estelle M."/>
            <person name="Fawcett J.A."/>
            <person name="Gundlach H."/>
            <person name="Hanada K."/>
            <person name="Heyl A."/>
            <person name="Hicks K.A."/>
            <person name="Hugh J."/>
            <person name="Lohr M."/>
            <person name="Mayer K."/>
            <person name="Melkozernov A."/>
            <person name="Murata T."/>
            <person name="Nelson D."/>
            <person name="Pils B."/>
            <person name="Prigge M."/>
            <person name="Reiss B."/>
            <person name="Renner T."/>
            <person name="Rombauts S."/>
            <person name="Rushton P."/>
            <person name="Sanderfoot A."/>
            <person name="Schween G."/>
            <person name="Shiu S.-H."/>
            <person name="Stueber K."/>
            <person name="Theodoulou F.L."/>
            <person name="Tu H."/>
            <person name="Van de Peer Y."/>
            <person name="Verrier P.J."/>
            <person name="Waters E."/>
            <person name="Wood A."/>
            <person name="Yang L."/>
            <person name="Cove D."/>
            <person name="Cuming A."/>
            <person name="Hasebe M."/>
            <person name="Lucas S."/>
            <person name="Mishler D.B."/>
            <person name="Reski R."/>
            <person name="Grigoriev I."/>
            <person name="Quatrano R.S."/>
            <person name="Boore J.L."/>
        </authorList>
    </citation>
    <scope>NUCLEOTIDE SEQUENCE [LARGE SCALE GENOMIC DNA]</scope>
    <source>
        <strain evidence="19 20">cv. Gransden 2004</strain>
    </source>
</reference>
<dbReference type="FunFam" id="1.10.510.10:FF:000590">
    <property type="entry name" value="PR5-like receptor kinase"/>
    <property type="match status" value="1"/>
</dbReference>
<reference evidence="19" key="3">
    <citation type="submission" date="2020-12" db="UniProtKB">
        <authorList>
            <consortium name="EnsemblPlants"/>
        </authorList>
    </citation>
    <scope>IDENTIFICATION</scope>
</reference>
<dbReference type="Gramene" id="Pp3c4_140V3.1">
    <property type="protein sequence ID" value="Pp3c4_140V3.1"/>
    <property type="gene ID" value="Pp3c4_140"/>
</dbReference>
<evidence type="ECO:0000313" key="20">
    <source>
        <dbReference type="Proteomes" id="UP000006727"/>
    </source>
</evidence>
<evidence type="ECO:0000256" key="3">
    <source>
        <dbReference type="ARBA" id="ARBA00022614"/>
    </source>
</evidence>
<dbReference type="Gene3D" id="3.80.10.10">
    <property type="entry name" value="Ribonuclease Inhibitor"/>
    <property type="match status" value="2"/>
</dbReference>
<feature type="domain" description="Protein kinase" evidence="17">
    <location>
        <begin position="514"/>
        <end position="791"/>
    </location>
</feature>
<dbReference type="InterPro" id="IPR000719">
    <property type="entry name" value="Prot_kinase_dom"/>
</dbReference>
<evidence type="ECO:0000256" key="4">
    <source>
        <dbReference type="ARBA" id="ARBA00022679"/>
    </source>
</evidence>
<dbReference type="GO" id="GO:0016020">
    <property type="term" value="C:membrane"/>
    <property type="evidence" value="ECO:0007669"/>
    <property type="project" value="UniProtKB-SubCell"/>
</dbReference>
<evidence type="ECO:0000256" key="13">
    <source>
        <dbReference type="ARBA" id="ARBA00023180"/>
    </source>
</evidence>
<dbReference type="PROSITE" id="PS50011">
    <property type="entry name" value="PROTEIN_KINASE_DOM"/>
    <property type="match status" value="1"/>
</dbReference>
<keyword evidence="13" id="KW-0325">Glycoprotein</keyword>
<keyword evidence="6" id="KW-0732">Signal</keyword>
<dbReference type="GO" id="GO:0005524">
    <property type="term" value="F:ATP binding"/>
    <property type="evidence" value="ECO:0007669"/>
    <property type="project" value="UniProtKB-UniRule"/>
</dbReference>
<evidence type="ECO:0000256" key="14">
    <source>
        <dbReference type="PROSITE-ProRule" id="PRU10141"/>
    </source>
</evidence>
<dbReference type="SMART" id="SM00220">
    <property type="entry name" value="S_TKc"/>
    <property type="match status" value="1"/>
</dbReference>
<dbReference type="EMBL" id="ABEU02000004">
    <property type="protein sequence ID" value="PNR54672.1"/>
    <property type="molecule type" value="Genomic_DNA"/>
</dbReference>
<dbReference type="PANTHER" id="PTHR48006">
    <property type="entry name" value="LEUCINE-RICH REPEAT-CONTAINING PROTEIN DDB_G0281931-RELATED"/>
    <property type="match status" value="1"/>
</dbReference>
<evidence type="ECO:0000313" key="19">
    <source>
        <dbReference type="EnsemblPlants" id="Pp3c4_140V3.1"/>
    </source>
</evidence>
<keyword evidence="12 16" id="KW-0472">Membrane</keyword>
<dbReference type="Gramene" id="Pp3c4_140V3.2">
    <property type="protein sequence ID" value="Pp3c4_140V3.2"/>
    <property type="gene ID" value="Pp3c4_140"/>
</dbReference>
<dbReference type="Gene3D" id="1.10.510.10">
    <property type="entry name" value="Transferase(Phosphotransferase) domain 1"/>
    <property type="match status" value="1"/>
</dbReference>
<proteinExistence type="predicted"/>
<feature type="transmembrane region" description="Helical" evidence="16">
    <location>
        <begin position="450"/>
        <end position="475"/>
    </location>
</feature>
<protein>
    <recommendedName>
        <fullName evidence="17">Protein kinase domain-containing protein</fullName>
    </recommendedName>
</protein>
<keyword evidence="5 16" id="KW-0812">Transmembrane</keyword>
<dbReference type="Pfam" id="PF00069">
    <property type="entry name" value="Pkinase"/>
    <property type="match status" value="1"/>
</dbReference>
<evidence type="ECO:0000259" key="17">
    <source>
        <dbReference type="PROSITE" id="PS50011"/>
    </source>
</evidence>
<dbReference type="SUPFAM" id="SSF52058">
    <property type="entry name" value="L domain-like"/>
    <property type="match status" value="1"/>
</dbReference>
<keyword evidence="11 16" id="KW-1133">Transmembrane helix</keyword>
<keyword evidence="9" id="KW-0418">Kinase</keyword>
<evidence type="ECO:0000256" key="6">
    <source>
        <dbReference type="ARBA" id="ARBA00022729"/>
    </source>
</evidence>
<dbReference type="PANTHER" id="PTHR48006:SF34">
    <property type="entry name" value="OS08G0203700 PROTEIN"/>
    <property type="match status" value="1"/>
</dbReference>
<dbReference type="SUPFAM" id="SSF56112">
    <property type="entry name" value="Protein kinase-like (PK-like)"/>
    <property type="match status" value="1"/>
</dbReference>
<keyword evidence="10 14" id="KW-0067">ATP-binding</keyword>
<dbReference type="PaxDb" id="3218-PP1S267_90V6.1"/>
<evidence type="ECO:0000256" key="1">
    <source>
        <dbReference type="ARBA" id="ARBA00004479"/>
    </source>
</evidence>
<keyword evidence="8 14" id="KW-0547">Nucleotide-binding</keyword>
<evidence type="ECO:0000256" key="5">
    <source>
        <dbReference type="ARBA" id="ARBA00022692"/>
    </source>
</evidence>
<dbReference type="Proteomes" id="UP000006727">
    <property type="component" value="Chromosome 4"/>
</dbReference>
<evidence type="ECO:0000256" key="8">
    <source>
        <dbReference type="ARBA" id="ARBA00022741"/>
    </source>
</evidence>
<dbReference type="CDD" id="cd14066">
    <property type="entry name" value="STKc_IRAK"/>
    <property type="match status" value="1"/>
</dbReference>
<dbReference type="FunFam" id="3.30.200.20:FF:000415">
    <property type="entry name" value="receptor-like serine/threonine-protein kinase NCRK"/>
    <property type="match status" value="1"/>
</dbReference>
<keyword evidence="2" id="KW-0723">Serine/threonine-protein kinase</keyword>
<evidence type="ECO:0000256" key="15">
    <source>
        <dbReference type="SAM" id="MobiDB-lite"/>
    </source>
</evidence>
<evidence type="ECO:0000313" key="18">
    <source>
        <dbReference type="EMBL" id="PNR54672.1"/>
    </source>
</evidence>
<dbReference type="EnsemblPlants" id="Pp3c4_140V3.1">
    <property type="protein sequence ID" value="Pp3c4_140V3.1"/>
    <property type="gene ID" value="Pp3c4_140"/>
</dbReference>
<keyword evidence="3" id="KW-0433">Leucine-rich repeat</keyword>
<dbReference type="GO" id="GO:0004672">
    <property type="term" value="F:protein kinase activity"/>
    <property type="evidence" value="ECO:0000318"/>
    <property type="project" value="GO_Central"/>
</dbReference>
<evidence type="ECO:0000256" key="16">
    <source>
        <dbReference type="SAM" id="Phobius"/>
    </source>
</evidence>